<feature type="transmembrane region" description="Helical" evidence="7">
    <location>
        <begin position="140"/>
        <end position="161"/>
    </location>
</feature>
<dbReference type="SUPFAM" id="SSF52540">
    <property type="entry name" value="P-loop containing nucleoside triphosphate hydrolases"/>
    <property type="match status" value="1"/>
</dbReference>
<dbReference type="AlphaFoldDB" id="A0A318MYD3"/>
<dbReference type="InterPro" id="IPR036640">
    <property type="entry name" value="ABC1_TM_sf"/>
</dbReference>
<dbReference type="GO" id="GO:0016887">
    <property type="term" value="F:ATP hydrolysis activity"/>
    <property type="evidence" value="ECO:0007669"/>
    <property type="project" value="InterPro"/>
</dbReference>
<keyword evidence="4" id="KW-0067">ATP-binding</keyword>
<dbReference type="InterPro" id="IPR017871">
    <property type="entry name" value="ABC_transporter-like_CS"/>
</dbReference>
<gene>
    <name evidence="10" type="primary">cydD</name>
    <name evidence="10" type="ORF">DK869_00840</name>
</gene>
<evidence type="ECO:0000313" key="10">
    <source>
        <dbReference type="EMBL" id="PXZ01591.1"/>
    </source>
</evidence>
<dbReference type="NCBIfam" id="TIGR02857">
    <property type="entry name" value="CydD"/>
    <property type="match status" value="1"/>
</dbReference>
<evidence type="ECO:0000259" key="8">
    <source>
        <dbReference type="PROSITE" id="PS50893"/>
    </source>
</evidence>
<dbReference type="InterPro" id="IPR027417">
    <property type="entry name" value="P-loop_NTPase"/>
</dbReference>
<protein>
    <submittedName>
        <fullName evidence="10">Thiol reductant ABC exporter subunit CydD</fullName>
    </submittedName>
</protein>
<evidence type="ECO:0000256" key="1">
    <source>
        <dbReference type="ARBA" id="ARBA00004651"/>
    </source>
</evidence>
<dbReference type="OrthoDB" id="5288404at2"/>
<evidence type="ECO:0000259" key="9">
    <source>
        <dbReference type="PROSITE" id="PS50929"/>
    </source>
</evidence>
<dbReference type="Pfam" id="PF00664">
    <property type="entry name" value="ABC_membrane"/>
    <property type="match status" value="1"/>
</dbReference>
<feature type="domain" description="ABC transporter" evidence="8">
    <location>
        <begin position="344"/>
        <end position="560"/>
    </location>
</feature>
<evidence type="ECO:0000313" key="11">
    <source>
        <dbReference type="Proteomes" id="UP000247565"/>
    </source>
</evidence>
<dbReference type="PROSITE" id="PS50929">
    <property type="entry name" value="ABC_TM1F"/>
    <property type="match status" value="1"/>
</dbReference>
<keyword evidence="5 7" id="KW-1133">Transmembrane helix</keyword>
<dbReference type="SUPFAM" id="SSF90123">
    <property type="entry name" value="ABC transporter transmembrane region"/>
    <property type="match status" value="1"/>
</dbReference>
<feature type="transmembrane region" description="Helical" evidence="7">
    <location>
        <begin position="51"/>
        <end position="72"/>
    </location>
</feature>
<dbReference type="SMART" id="SM00382">
    <property type="entry name" value="AAA"/>
    <property type="match status" value="1"/>
</dbReference>
<dbReference type="PROSITE" id="PS00211">
    <property type="entry name" value="ABC_TRANSPORTER_1"/>
    <property type="match status" value="1"/>
</dbReference>
<evidence type="ECO:0000256" key="6">
    <source>
        <dbReference type="ARBA" id="ARBA00023136"/>
    </source>
</evidence>
<dbReference type="InterPro" id="IPR003593">
    <property type="entry name" value="AAA+_ATPase"/>
</dbReference>
<accession>A0A318MYD3</accession>
<feature type="transmembrane region" description="Helical" evidence="7">
    <location>
        <begin position="245"/>
        <end position="267"/>
    </location>
</feature>
<dbReference type="Pfam" id="PF00005">
    <property type="entry name" value="ABC_tran"/>
    <property type="match status" value="1"/>
</dbReference>
<name>A0A318MYD3_9PROT</name>
<dbReference type="CDD" id="cd18584">
    <property type="entry name" value="ABC_6TM_AarD_CydD"/>
    <property type="match status" value="1"/>
</dbReference>
<dbReference type="RefSeq" id="WP_110438110.1">
    <property type="nucleotide sequence ID" value="NZ_CP046393.1"/>
</dbReference>
<feature type="transmembrane region" description="Helical" evidence="7">
    <location>
        <begin position="273"/>
        <end position="293"/>
    </location>
</feature>
<dbReference type="EMBL" id="QGLT01000001">
    <property type="protein sequence ID" value="PXZ01591.1"/>
    <property type="molecule type" value="Genomic_DNA"/>
</dbReference>
<dbReference type="GO" id="GO:0005886">
    <property type="term" value="C:plasma membrane"/>
    <property type="evidence" value="ECO:0007669"/>
    <property type="project" value="UniProtKB-SubCell"/>
</dbReference>
<feature type="domain" description="ABC transmembrane type-1" evidence="9">
    <location>
        <begin position="26"/>
        <end position="312"/>
    </location>
</feature>
<dbReference type="Gene3D" id="3.40.50.300">
    <property type="entry name" value="P-loop containing nucleotide triphosphate hydrolases"/>
    <property type="match status" value="1"/>
</dbReference>
<keyword evidence="6 7" id="KW-0472">Membrane</keyword>
<dbReference type="GO" id="GO:0034040">
    <property type="term" value="F:ATPase-coupled lipid transmembrane transporter activity"/>
    <property type="evidence" value="ECO:0007669"/>
    <property type="project" value="TreeGrafter"/>
</dbReference>
<dbReference type="InterPro" id="IPR039421">
    <property type="entry name" value="Type_1_exporter"/>
</dbReference>
<keyword evidence="11" id="KW-1185">Reference proteome</keyword>
<dbReference type="InterPro" id="IPR014216">
    <property type="entry name" value="ABC_transptr_CydD"/>
</dbReference>
<keyword evidence="2 7" id="KW-0812">Transmembrane</keyword>
<comment type="subcellular location">
    <subcellularLocation>
        <location evidence="1">Cell membrane</location>
        <topology evidence="1">Multi-pass membrane protein</topology>
    </subcellularLocation>
</comment>
<dbReference type="GO" id="GO:0042883">
    <property type="term" value="P:cysteine transport"/>
    <property type="evidence" value="ECO:0007669"/>
    <property type="project" value="InterPro"/>
</dbReference>
<dbReference type="PANTHER" id="PTHR24221:SF261">
    <property type="entry name" value="GLUTATHIONE_L-CYSTEINE TRANSPORT SYSTEM ATP-BINDING_PERMEASE PROTEIN CYDD"/>
    <property type="match status" value="1"/>
</dbReference>
<proteinExistence type="predicted"/>
<feature type="transmembrane region" description="Helical" evidence="7">
    <location>
        <begin position="167"/>
        <end position="191"/>
    </location>
</feature>
<dbReference type="Proteomes" id="UP000247565">
    <property type="component" value="Unassembled WGS sequence"/>
</dbReference>
<dbReference type="Gene3D" id="1.20.1560.10">
    <property type="entry name" value="ABC transporter type 1, transmembrane domain"/>
    <property type="match status" value="1"/>
</dbReference>
<dbReference type="PROSITE" id="PS50893">
    <property type="entry name" value="ABC_TRANSPORTER_2"/>
    <property type="match status" value="1"/>
</dbReference>
<dbReference type="GO" id="GO:0140359">
    <property type="term" value="F:ABC-type transporter activity"/>
    <property type="evidence" value="ECO:0007669"/>
    <property type="project" value="InterPro"/>
</dbReference>
<evidence type="ECO:0000256" key="7">
    <source>
        <dbReference type="SAM" id="Phobius"/>
    </source>
</evidence>
<dbReference type="PANTHER" id="PTHR24221">
    <property type="entry name" value="ATP-BINDING CASSETTE SUB-FAMILY B"/>
    <property type="match status" value="1"/>
</dbReference>
<evidence type="ECO:0000256" key="4">
    <source>
        <dbReference type="ARBA" id="ARBA00022840"/>
    </source>
</evidence>
<evidence type="ECO:0000256" key="5">
    <source>
        <dbReference type="ARBA" id="ARBA00022989"/>
    </source>
</evidence>
<keyword evidence="3" id="KW-0547">Nucleotide-binding</keyword>
<dbReference type="InterPro" id="IPR003439">
    <property type="entry name" value="ABC_transporter-like_ATP-bd"/>
</dbReference>
<organism evidence="10 11">
    <name type="scientific">Commensalibacter melissae</name>
    <dbReference type="NCBI Taxonomy" id="2070537"/>
    <lineage>
        <taxon>Bacteria</taxon>
        <taxon>Pseudomonadati</taxon>
        <taxon>Pseudomonadota</taxon>
        <taxon>Alphaproteobacteria</taxon>
        <taxon>Acetobacterales</taxon>
        <taxon>Acetobacteraceae</taxon>
    </lineage>
</organism>
<feature type="transmembrane region" description="Helical" evidence="7">
    <location>
        <begin position="21"/>
        <end position="45"/>
    </location>
</feature>
<dbReference type="InterPro" id="IPR011527">
    <property type="entry name" value="ABC1_TM_dom"/>
</dbReference>
<evidence type="ECO:0000256" key="2">
    <source>
        <dbReference type="ARBA" id="ARBA00022692"/>
    </source>
</evidence>
<reference evidence="10 11" key="1">
    <citation type="submission" date="2018-05" db="EMBL/GenBank/DDBJ databases">
        <title>Reference genomes for bee gut microbiota database.</title>
        <authorList>
            <person name="Ellegaard K.M."/>
        </authorList>
    </citation>
    <scope>NUCLEOTIDE SEQUENCE [LARGE SCALE GENOMIC DNA]</scope>
    <source>
        <strain evidence="10 11">ESL0284</strain>
    </source>
</reference>
<sequence length="564" mass="62246">MPDKKTKIKNWTRLQTKIGKKAIFPLVILGLLSSLIAVGMAWVIAEIIGKILVPSIPIQFPISILILFYLLLSLLKGCVFFLEGDFTIKIGLKARHRLRNLIINHIMQIGPSILRRQSSGALTALAVDQVESLDGYFSRWLPASVLWIASPLLILFFVYLVQPWSALIMGLCGLMVPIAQAIFGIGAAMAARKQFLAMTRLQAQFLDRVRGIATIVLAGRSDDMANRLALSADELRKRTMKILRVAFLSSASIDCAMIIAIILVVLMDGSQFVQIHSIQSIPVTHILFTLLIIPEFFGPLRSLALAYQDRARLGGTAASIVELPVKNEFSTNLKDIPFNDKVEISFKNVSYHWDAQRGRILHSLNFDIKAGERALLIGQSGAGKSTIIEMILGFIKPNEGQVLVNGLDITEFSAASLSKLMAWIGQKPVIFCGTIRENIMFARPSATEQEFQQAIEAAAIDRYLLDLPHGLDTVIGENGYGLSGGQAQRIAIARAYLKNAPLLLLDEPTAHLDPETERDIFNQLLKLTENRTVIMATHSEQGQKLPGIHINLNHGFIISCQKEG</sequence>
<dbReference type="GO" id="GO:0005524">
    <property type="term" value="F:ATP binding"/>
    <property type="evidence" value="ECO:0007669"/>
    <property type="project" value="UniProtKB-KW"/>
</dbReference>
<evidence type="ECO:0000256" key="3">
    <source>
        <dbReference type="ARBA" id="ARBA00022741"/>
    </source>
</evidence>
<comment type="caution">
    <text evidence="10">The sequence shown here is derived from an EMBL/GenBank/DDBJ whole genome shotgun (WGS) entry which is preliminary data.</text>
</comment>